<gene>
    <name evidence="4" type="primary">rpl22</name>
    <name evidence="7" type="ordered locus">Metfor_2650</name>
</gene>
<evidence type="ECO:0000256" key="1">
    <source>
        <dbReference type="ARBA" id="ARBA00009451"/>
    </source>
</evidence>
<sequence>MVMARIDYSNKTKGDNVARAKANELNMSPKHSIEIAGFIRNKKVNDAIAYLNDVVKLKKAVPFRYFNRNVAHKRGLPGNWDAGRYPVKASKEYIRLLESVKKNAEYIGLDAENLEIIHASANRGRAQKAYFPRAMGRATPKVRESVNIEIIVREVA</sequence>
<comment type="function">
    <text evidence="4 6">This protein binds specifically to 23S rRNA. It makes multiple contacts with different domains of the 23S rRNA in the assembled 50S subunit and ribosome.</text>
</comment>
<dbReference type="HAMAP" id="MF_01331_A">
    <property type="entry name" value="Ribosomal_uL22_A"/>
    <property type="match status" value="1"/>
</dbReference>
<dbReference type="EMBL" id="CP003167">
    <property type="protein sequence ID" value="AGB03642.1"/>
    <property type="molecule type" value="Genomic_DNA"/>
</dbReference>
<dbReference type="InterPro" id="IPR036394">
    <property type="entry name" value="Ribosomal_uL22_sf"/>
</dbReference>
<reference evidence="7 8" key="2">
    <citation type="journal article" date="2014" name="Genome Announc.">
        <title>Complete Genome Sequence of Methanoregula formicica SMSPT, a Mesophilic Hydrogenotrophic Methanogen Isolated from a Methanogenic Upflow Anaerobic Sludge Blanket Reactor.</title>
        <authorList>
            <person name="Yamamoto K."/>
            <person name="Tamaki H."/>
            <person name="Cadillo-Quiroz H."/>
            <person name="Imachi H."/>
            <person name="Kyrpides N."/>
            <person name="Woyke T."/>
            <person name="Goodwin L."/>
            <person name="Zinder S.H."/>
            <person name="Kamagata Y."/>
            <person name="Liu W.T."/>
        </authorList>
    </citation>
    <scope>NUCLEOTIDE SEQUENCE [LARGE SCALE GENOMIC DNA]</scope>
    <source>
        <strain evidence="8">DSM 22288 / NBRC 105244 / SMSP</strain>
    </source>
</reference>
<keyword evidence="4 6" id="KW-0699">rRNA-binding</keyword>
<dbReference type="InterPro" id="IPR057265">
    <property type="entry name" value="Ribosomal_uL22_arc-type"/>
</dbReference>
<name>L0HFX4_METFS</name>
<evidence type="ECO:0000256" key="2">
    <source>
        <dbReference type="ARBA" id="ARBA00022980"/>
    </source>
</evidence>
<dbReference type="GO" id="GO:0019843">
    <property type="term" value="F:rRNA binding"/>
    <property type="evidence" value="ECO:0007669"/>
    <property type="project" value="UniProtKB-UniRule"/>
</dbReference>
<evidence type="ECO:0000313" key="7">
    <source>
        <dbReference type="EMBL" id="AGB03642.1"/>
    </source>
</evidence>
<evidence type="ECO:0000256" key="4">
    <source>
        <dbReference type="HAMAP-Rule" id="MF_01331"/>
    </source>
</evidence>
<keyword evidence="2 4" id="KW-0689">Ribosomal protein</keyword>
<dbReference type="FunCoup" id="L0HFX4">
    <property type="interactions" value="178"/>
</dbReference>
<dbReference type="Gene3D" id="3.90.470.10">
    <property type="entry name" value="Ribosomal protein L22/L17"/>
    <property type="match status" value="1"/>
</dbReference>
<dbReference type="NCBIfam" id="TIGR01038">
    <property type="entry name" value="uL22_arch_euk"/>
    <property type="match status" value="1"/>
</dbReference>
<keyword evidence="3 4" id="KW-0687">Ribonucleoprotein</keyword>
<proteinExistence type="inferred from homology"/>
<accession>L0HFX4</accession>
<dbReference type="HOGENOM" id="CLU_083987_0_2_2"/>
<dbReference type="InterPro" id="IPR018260">
    <property type="entry name" value="Ribosomal_uL22_CS"/>
</dbReference>
<reference evidence="8" key="1">
    <citation type="submission" date="2011-12" db="EMBL/GenBank/DDBJ databases">
        <title>Complete sequence of Methanoregula formicicum SMSP.</title>
        <authorList>
            <person name="Lucas S."/>
            <person name="Han J."/>
            <person name="Lapidus A."/>
            <person name="Cheng J.-F."/>
            <person name="Goodwin L."/>
            <person name="Pitluck S."/>
            <person name="Peters L."/>
            <person name="Ovchinnikova G."/>
            <person name="Teshima H."/>
            <person name="Detter J.C."/>
            <person name="Han C."/>
            <person name="Tapia R."/>
            <person name="Land M."/>
            <person name="Hauser L."/>
            <person name="Kyrpides N."/>
            <person name="Ivanova N."/>
            <person name="Pagani I."/>
            <person name="Imachi H."/>
            <person name="Tamaki H."/>
            <person name="Sekiguchi Y."/>
            <person name="Kamagata Y."/>
            <person name="Cadillo-Quiroz H."/>
            <person name="Zinder S."/>
            <person name="Liu W.-T."/>
            <person name="Woyke T."/>
        </authorList>
    </citation>
    <scope>NUCLEOTIDE SEQUENCE [LARGE SCALE GENOMIC DNA]</scope>
    <source>
        <strain evidence="8">DSM 22288 / NBRC 105244 / SMSP</strain>
    </source>
</reference>
<dbReference type="Proteomes" id="UP000010824">
    <property type="component" value="Chromosome"/>
</dbReference>
<dbReference type="PROSITE" id="PS00464">
    <property type="entry name" value="RIBOSOMAL_L22"/>
    <property type="match status" value="1"/>
</dbReference>
<dbReference type="InterPro" id="IPR005721">
    <property type="entry name" value="Ribosomal_uL22_euk/arc"/>
</dbReference>
<evidence type="ECO:0000256" key="6">
    <source>
        <dbReference type="RuleBase" id="RU004007"/>
    </source>
</evidence>
<comment type="function">
    <text evidence="4">The globular domain of the protein is located near the polypeptide exit tunnel on the outside of the subunit, while an extended beta-hairpin is found that lines the wall of the exit tunnel in the center of the 70S ribosome.</text>
</comment>
<comment type="similarity">
    <text evidence="1 4 5">Belongs to the universal ribosomal protein uL22 family.</text>
</comment>
<dbReference type="InterPro" id="IPR001063">
    <property type="entry name" value="Ribosomal_uL22"/>
</dbReference>
<evidence type="ECO:0000313" key="8">
    <source>
        <dbReference type="Proteomes" id="UP000010824"/>
    </source>
</evidence>
<evidence type="ECO:0000256" key="5">
    <source>
        <dbReference type="RuleBase" id="RU004005"/>
    </source>
</evidence>
<dbReference type="KEGG" id="mfo:Metfor_2650"/>
<dbReference type="eggNOG" id="arCOG04098">
    <property type="taxonomic scope" value="Archaea"/>
</dbReference>
<dbReference type="CDD" id="cd00336">
    <property type="entry name" value="Ribosomal_L22"/>
    <property type="match status" value="1"/>
</dbReference>
<keyword evidence="8" id="KW-1185">Reference proteome</keyword>
<dbReference type="STRING" id="593750.Metfor_2650"/>
<organism evidence="7 8">
    <name type="scientific">Methanoregula formicica (strain DSM 22288 / NBRC 105244 / SMSP)</name>
    <dbReference type="NCBI Taxonomy" id="593750"/>
    <lineage>
        <taxon>Archaea</taxon>
        <taxon>Methanobacteriati</taxon>
        <taxon>Methanobacteriota</taxon>
        <taxon>Stenosarchaea group</taxon>
        <taxon>Methanomicrobia</taxon>
        <taxon>Methanomicrobiales</taxon>
        <taxon>Methanoregulaceae</taxon>
        <taxon>Methanoregula</taxon>
    </lineage>
</organism>
<protein>
    <recommendedName>
        <fullName evidence="4">Large ribosomal subunit protein uL22</fullName>
    </recommendedName>
</protein>
<dbReference type="PANTHER" id="PTHR11593:SF10">
    <property type="entry name" value="60S RIBOSOMAL PROTEIN L17"/>
    <property type="match status" value="1"/>
</dbReference>
<dbReference type="PANTHER" id="PTHR11593">
    <property type="entry name" value="60S RIBOSOMAL PROTEIN L17"/>
    <property type="match status" value="1"/>
</dbReference>
<dbReference type="GO" id="GO:0002181">
    <property type="term" value="P:cytoplasmic translation"/>
    <property type="evidence" value="ECO:0007669"/>
    <property type="project" value="TreeGrafter"/>
</dbReference>
<dbReference type="SUPFAM" id="SSF54843">
    <property type="entry name" value="Ribosomal protein L22"/>
    <property type="match status" value="1"/>
</dbReference>
<evidence type="ECO:0000256" key="3">
    <source>
        <dbReference type="ARBA" id="ARBA00023274"/>
    </source>
</evidence>
<dbReference type="NCBIfam" id="NF003260">
    <property type="entry name" value="PRK04223.1"/>
    <property type="match status" value="1"/>
</dbReference>
<dbReference type="GO" id="GO:0003735">
    <property type="term" value="F:structural constituent of ribosome"/>
    <property type="evidence" value="ECO:0007669"/>
    <property type="project" value="UniProtKB-UniRule"/>
</dbReference>
<comment type="subunit">
    <text evidence="4 6">Part of the 50S ribosomal subunit.</text>
</comment>
<keyword evidence="4 6" id="KW-0694">RNA-binding</keyword>
<dbReference type="Pfam" id="PF00237">
    <property type="entry name" value="Ribosomal_L22"/>
    <property type="match status" value="1"/>
</dbReference>
<dbReference type="GO" id="GO:0022625">
    <property type="term" value="C:cytosolic large ribosomal subunit"/>
    <property type="evidence" value="ECO:0007669"/>
    <property type="project" value="UniProtKB-UniRule"/>
</dbReference>
<dbReference type="InParanoid" id="L0HFX4"/>
<dbReference type="AlphaFoldDB" id="L0HFX4"/>